<dbReference type="GO" id="GO:0002142">
    <property type="term" value="C:stereocilia ankle link complex"/>
    <property type="evidence" value="ECO:0007669"/>
    <property type="project" value="TreeGrafter"/>
</dbReference>
<evidence type="ECO:0000256" key="1">
    <source>
        <dbReference type="ARBA" id="ARBA00004316"/>
    </source>
</evidence>
<name>A0A8B7Z2A9_ACAPL</name>
<dbReference type="KEGG" id="aplc:110982988"/>
<dbReference type="GeneID" id="110982988"/>
<dbReference type="GO" id="GO:0005929">
    <property type="term" value="C:cilium"/>
    <property type="evidence" value="ECO:0007669"/>
    <property type="project" value="TreeGrafter"/>
</dbReference>
<organism evidence="6 7">
    <name type="scientific">Acanthaster planci</name>
    <name type="common">Crown-of-thorns starfish</name>
    <dbReference type="NCBI Taxonomy" id="133434"/>
    <lineage>
        <taxon>Eukaryota</taxon>
        <taxon>Metazoa</taxon>
        <taxon>Echinodermata</taxon>
        <taxon>Eleutherozoa</taxon>
        <taxon>Asterozoa</taxon>
        <taxon>Asteroidea</taxon>
        <taxon>Valvatacea</taxon>
        <taxon>Valvatida</taxon>
        <taxon>Acanthasteridae</taxon>
        <taxon>Acanthaster</taxon>
    </lineage>
</organism>
<feature type="domain" description="PDZ" evidence="5">
    <location>
        <begin position="244"/>
        <end position="314"/>
    </location>
</feature>
<dbReference type="PROSITE" id="PS50106">
    <property type="entry name" value="PDZ"/>
    <property type="match status" value="2"/>
</dbReference>
<dbReference type="Gene3D" id="1.20.1160.20">
    <property type="match status" value="1"/>
</dbReference>
<dbReference type="PANTHER" id="PTHR23116:SF37">
    <property type="entry name" value="WHIRLIN"/>
    <property type="match status" value="1"/>
</dbReference>
<evidence type="ECO:0000256" key="4">
    <source>
        <dbReference type="SAM" id="MobiDB-lite"/>
    </source>
</evidence>
<dbReference type="GO" id="GO:0005886">
    <property type="term" value="C:plasma membrane"/>
    <property type="evidence" value="ECO:0007669"/>
    <property type="project" value="TreeGrafter"/>
</dbReference>
<feature type="compositionally biased region" description="Polar residues" evidence="4">
    <location>
        <begin position="227"/>
        <end position="240"/>
    </location>
</feature>
<proteinExistence type="predicted"/>
<feature type="region of interest" description="Disordered" evidence="4">
    <location>
        <begin position="458"/>
        <end position="506"/>
    </location>
</feature>
<dbReference type="InterPro" id="IPR001478">
    <property type="entry name" value="PDZ"/>
</dbReference>
<feature type="compositionally biased region" description="Low complexity" evidence="4">
    <location>
        <begin position="762"/>
        <end position="775"/>
    </location>
</feature>
<feature type="compositionally biased region" description="Basic and acidic residues" evidence="4">
    <location>
        <begin position="163"/>
        <end position="203"/>
    </location>
</feature>
<dbReference type="PANTHER" id="PTHR23116">
    <property type="entry name" value="PDZ DOMAIN CONTAINING WHIRLIN AND HARMONIN-RELATED"/>
    <property type="match status" value="1"/>
</dbReference>
<dbReference type="RefSeq" id="XP_022097516.1">
    <property type="nucleotide sequence ID" value="XM_022241824.1"/>
</dbReference>
<reference evidence="7 8" key="1">
    <citation type="submission" date="2025-04" db="UniProtKB">
        <authorList>
            <consortium name="RefSeq"/>
        </authorList>
    </citation>
    <scope>IDENTIFICATION</scope>
</reference>
<dbReference type="InterPro" id="IPR036034">
    <property type="entry name" value="PDZ_sf"/>
</dbReference>
<evidence type="ECO:0000313" key="8">
    <source>
        <dbReference type="RefSeq" id="XP_022097524.1"/>
    </source>
</evidence>
<evidence type="ECO:0000256" key="3">
    <source>
        <dbReference type="ARBA" id="ARBA00023273"/>
    </source>
</evidence>
<feature type="region of interest" description="Disordered" evidence="4">
    <location>
        <begin position="581"/>
        <end position="602"/>
    </location>
</feature>
<feature type="region of interest" description="Disordered" evidence="4">
    <location>
        <begin position="152"/>
        <end position="240"/>
    </location>
</feature>
<keyword evidence="6" id="KW-1185">Reference proteome</keyword>
<feature type="region of interest" description="Disordered" evidence="4">
    <location>
        <begin position="654"/>
        <end position="676"/>
    </location>
</feature>
<sequence>MTSTGHHLRTLAHRHLKERECAALKQAIQAFKQTKSVLTFCTTLRSLLNTQEKMVLLEAIFPMIPEDLQEDFDHLCCLNFEGYQSQIRPQILDRISSSHGSRDISKEAAPNGSGRLIKRKSSSKVLLPVEQIRAAMGLEARNKAVLTAHQKEVRKAVNNSPSRRADLIRVRRDSSRSSEGRKEHKRSRTMEVHVDLGRNHSQELEVPPLALNSSSEQHQGSEEKTTPKTSLSSATSSQPIQIRKVKLTHRENETLGFSIRGGKDLNAGIYVSTVDPGGQADRHGLKAGERILKVNDTPFKSITHAQAVVALKSARRLTLYVAPVGTMPGSTPDGTPRSEVSSARSSSSHQSVKSATSNSKHGNSSHNNNQDEADGSKVKRVTIIADEDGWLGCSIRGGVDYELDVTVANVDPMSPAYRAGLKKGLYITKVNGVSVEGLTHEQIVSLVTASNVVVLHVKPGPKKSSESQKGKVKHRRSQTADAALVSPRPEESKPPSHPSLTQSPKQTGRLAANFAEFELELQATPPVSTSTPLPPDNHPALIVNRKNQGCTLHNRLPTPDGDLRGISPDPSGRFVRILNDTRDLDSSGGSSTENTPREGSKFDMGTIRLNMANQVDKAGQDDSKIMNNISGKRTHTSTKDHVKDIFHVNDNAEEYRTPVGSPKPDRNATNGLNTPQMNRYIRDNLNILSSPYNNIEQEIRLANYRPSTPSKQLPIMKPLVNSQVHQELTGKRSKPPLCPNIPVAQTSPVSKFFKKMLRRNSESGSRTGSSLRSTSMESLNEDRTSLNSLGAASGDGSAMHRSAYDLMVENDPDVTLL</sequence>
<accession>A0A8B7Z2A9</accession>
<dbReference type="GO" id="GO:0032426">
    <property type="term" value="C:stereocilium tip"/>
    <property type="evidence" value="ECO:0007669"/>
    <property type="project" value="TreeGrafter"/>
</dbReference>
<dbReference type="SMART" id="SM00228">
    <property type="entry name" value="PDZ"/>
    <property type="match status" value="2"/>
</dbReference>
<keyword evidence="3" id="KW-0966">Cell projection</keyword>
<dbReference type="Proteomes" id="UP000694845">
    <property type="component" value="Unplaced"/>
</dbReference>
<dbReference type="Pfam" id="PF00595">
    <property type="entry name" value="PDZ"/>
    <property type="match status" value="2"/>
</dbReference>
<dbReference type="Gene3D" id="2.30.42.10">
    <property type="match status" value="2"/>
</dbReference>
<evidence type="ECO:0000313" key="6">
    <source>
        <dbReference type="Proteomes" id="UP000694845"/>
    </source>
</evidence>
<dbReference type="OrthoDB" id="10029564at2759"/>
<feature type="compositionally biased region" description="Polar residues" evidence="4">
    <location>
        <begin position="667"/>
        <end position="676"/>
    </location>
</feature>
<dbReference type="AlphaFoldDB" id="A0A8B7Z2A9"/>
<evidence type="ECO:0000313" key="7">
    <source>
        <dbReference type="RefSeq" id="XP_022097516.1"/>
    </source>
</evidence>
<protein>
    <submittedName>
        <fullName evidence="7 8">Uncharacterized protein LOC110982988 isoform X1</fullName>
    </submittedName>
</protein>
<feature type="compositionally biased region" description="Low complexity" evidence="4">
    <location>
        <begin position="338"/>
        <end position="368"/>
    </location>
</feature>
<dbReference type="CDD" id="cd00136">
    <property type="entry name" value="PDZ_canonical"/>
    <property type="match status" value="1"/>
</dbReference>
<evidence type="ECO:0000256" key="2">
    <source>
        <dbReference type="ARBA" id="ARBA00022737"/>
    </source>
</evidence>
<dbReference type="InterPro" id="IPR051844">
    <property type="entry name" value="USH2_Complex_Protein"/>
</dbReference>
<evidence type="ECO:0000259" key="5">
    <source>
        <dbReference type="PROSITE" id="PS50106"/>
    </source>
</evidence>
<feature type="region of interest" description="Disordered" evidence="4">
    <location>
        <begin position="323"/>
        <end position="376"/>
    </location>
</feature>
<gene>
    <name evidence="7 8" type="primary">LOC110982988</name>
</gene>
<dbReference type="SUPFAM" id="SSF50156">
    <property type="entry name" value="PDZ domain-like"/>
    <property type="match status" value="2"/>
</dbReference>
<feature type="domain" description="PDZ" evidence="5">
    <location>
        <begin position="380"/>
        <end position="450"/>
    </location>
</feature>
<feature type="region of interest" description="Disordered" evidence="4">
    <location>
        <begin position="758"/>
        <end position="796"/>
    </location>
</feature>
<keyword evidence="2" id="KW-0677">Repeat</keyword>
<dbReference type="RefSeq" id="XP_022097524.1">
    <property type="nucleotide sequence ID" value="XM_022241832.1"/>
</dbReference>
<comment type="subcellular location">
    <subcellularLocation>
        <location evidence="1">Cell projection</location>
    </subcellularLocation>
</comment>